<feature type="region of interest" description="Disordered" evidence="1">
    <location>
        <begin position="1"/>
        <end position="88"/>
    </location>
</feature>
<name>A0AAV0W855_9HEMI</name>
<accession>A0AAV0W855</accession>
<dbReference type="Proteomes" id="UP001160148">
    <property type="component" value="Unassembled WGS sequence"/>
</dbReference>
<proteinExistence type="predicted"/>
<sequence>MFGVVRSAHGPGAPPSPPSAVAPPPAADRPDSGGGPPPPEPLEPHEPSEQPAEQPSRRPNRPSVWRPGRHVVHQAHGTGTAVGWWWRP</sequence>
<keyword evidence="3" id="KW-1185">Reference proteome</keyword>
<dbReference type="EMBL" id="CARXXK010000001">
    <property type="protein sequence ID" value="CAI6351970.1"/>
    <property type="molecule type" value="Genomic_DNA"/>
</dbReference>
<evidence type="ECO:0000256" key="1">
    <source>
        <dbReference type="SAM" id="MobiDB-lite"/>
    </source>
</evidence>
<protein>
    <submittedName>
        <fullName evidence="2">Uncharacterized protein</fullName>
    </submittedName>
</protein>
<organism evidence="2 3">
    <name type="scientific">Macrosiphum euphorbiae</name>
    <name type="common">potato aphid</name>
    <dbReference type="NCBI Taxonomy" id="13131"/>
    <lineage>
        <taxon>Eukaryota</taxon>
        <taxon>Metazoa</taxon>
        <taxon>Ecdysozoa</taxon>
        <taxon>Arthropoda</taxon>
        <taxon>Hexapoda</taxon>
        <taxon>Insecta</taxon>
        <taxon>Pterygota</taxon>
        <taxon>Neoptera</taxon>
        <taxon>Paraneoptera</taxon>
        <taxon>Hemiptera</taxon>
        <taxon>Sternorrhyncha</taxon>
        <taxon>Aphidomorpha</taxon>
        <taxon>Aphidoidea</taxon>
        <taxon>Aphididae</taxon>
        <taxon>Macrosiphini</taxon>
        <taxon>Macrosiphum</taxon>
    </lineage>
</organism>
<evidence type="ECO:0000313" key="2">
    <source>
        <dbReference type="EMBL" id="CAI6351970.1"/>
    </source>
</evidence>
<feature type="compositionally biased region" description="Pro residues" evidence="1">
    <location>
        <begin position="12"/>
        <end position="27"/>
    </location>
</feature>
<comment type="caution">
    <text evidence="2">The sequence shown here is derived from an EMBL/GenBank/DDBJ whole genome shotgun (WGS) entry which is preliminary data.</text>
</comment>
<evidence type="ECO:0000313" key="3">
    <source>
        <dbReference type="Proteomes" id="UP001160148"/>
    </source>
</evidence>
<dbReference type="AlphaFoldDB" id="A0AAV0W855"/>
<gene>
    <name evidence="2" type="ORF">MEUPH1_LOCUS8270</name>
</gene>
<reference evidence="2 3" key="1">
    <citation type="submission" date="2023-01" db="EMBL/GenBank/DDBJ databases">
        <authorList>
            <person name="Whitehead M."/>
        </authorList>
    </citation>
    <scope>NUCLEOTIDE SEQUENCE [LARGE SCALE GENOMIC DNA]</scope>
</reference>